<organism evidence="9 10">
    <name type="scientific">Branchiostoma lanceolatum</name>
    <name type="common">Common lancelet</name>
    <name type="synonym">Amphioxus lanceolatum</name>
    <dbReference type="NCBI Taxonomy" id="7740"/>
    <lineage>
        <taxon>Eukaryota</taxon>
        <taxon>Metazoa</taxon>
        <taxon>Chordata</taxon>
        <taxon>Cephalochordata</taxon>
        <taxon>Leptocardii</taxon>
        <taxon>Amphioxiformes</taxon>
        <taxon>Branchiostomatidae</taxon>
        <taxon>Branchiostoma</taxon>
    </lineage>
</organism>
<dbReference type="SMART" id="SM00184">
    <property type="entry name" value="RING"/>
    <property type="match status" value="1"/>
</dbReference>
<evidence type="ECO:0000256" key="4">
    <source>
        <dbReference type="PROSITE-ProRule" id="PRU00024"/>
    </source>
</evidence>
<dbReference type="Pfam" id="PF13445">
    <property type="entry name" value="zf-RING_UBOX"/>
    <property type="match status" value="1"/>
</dbReference>
<feature type="domain" description="RING-type" evidence="7">
    <location>
        <begin position="22"/>
        <end position="62"/>
    </location>
</feature>
<dbReference type="Proteomes" id="UP000838412">
    <property type="component" value="Chromosome 19"/>
</dbReference>
<keyword evidence="3" id="KW-0862">Zinc</keyword>
<reference evidence="9" key="1">
    <citation type="submission" date="2022-01" db="EMBL/GenBank/DDBJ databases">
        <authorList>
            <person name="Braso-Vives M."/>
        </authorList>
    </citation>
    <scope>NUCLEOTIDE SEQUENCE</scope>
</reference>
<dbReference type="Pfam" id="PF00643">
    <property type="entry name" value="zf-B_box"/>
    <property type="match status" value="1"/>
</dbReference>
<dbReference type="GO" id="GO:0061630">
    <property type="term" value="F:ubiquitin protein ligase activity"/>
    <property type="evidence" value="ECO:0007669"/>
    <property type="project" value="TreeGrafter"/>
</dbReference>
<dbReference type="GO" id="GO:0005654">
    <property type="term" value="C:nucleoplasm"/>
    <property type="evidence" value="ECO:0007669"/>
    <property type="project" value="TreeGrafter"/>
</dbReference>
<feature type="coiled-coil region" evidence="5">
    <location>
        <begin position="216"/>
        <end position="243"/>
    </location>
</feature>
<dbReference type="SUPFAM" id="SSF57850">
    <property type="entry name" value="RING/U-box"/>
    <property type="match status" value="1"/>
</dbReference>
<evidence type="ECO:0000259" key="8">
    <source>
        <dbReference type="PROSITE" id="PS50119"/>
    </source>
</evidence>
<protein>
    <submittedName>
        <fullName evidence="9">TRIM55 protein</fullName>
    </submittedName>
</protein>
<keyword evidence="5" id="KW-0175">Coiled coil</keyword>
<keyword evidence="2 4" id="KW-0863">Zinc-finger</keyword>
<dbReference type="PANTHER" id="PTHR25462:SF296">
    <property type="entry name" value="MEIOTIC P26, ISOFORM F"/>
    <property type="match status" value="1"/>
</dbReference>
<dbReference type="InterPro" id="IPR017907">
    <property type="entry name" value="Znf_RING_CS"/>
</dbReference>
<name>A0A8J9ZD41_BRALA</name>
<gene>
    <name evidence="9" type="primary">TRIM55</name>
    <name evidence="9" type="ORF">BLAG_LOCUS12018</name>
</gene>
<dbReference type="InterPro" id="IPR047153">
    <property type="entry name" value="TRIM45/56/19-like"/>
</dbReference>
<keyword evidence="10" id="KW-1185">Reference proteome</keyword>
<dbReference type="InterPro" id="IPR000315">
    <property type="entry name" value="Znf_B-box"/>
</dbReference>
<evidence type="ECO:0000256" key="3">
    <source>
        <dbReference type="ARBA" id="ARBA00022833"/>
    </source>
</evidence>
<dbReference type="EMBL" id="OV696704">
    <property type="protein sequence ID" value="CAH1251708.1"/>
    <property type="molecule type" value="Genomic_DNA"/>
</dbReference>
<evidence type="ECO:0000256" key="5">
    <source>
        <dbReference type="SAM" id="Coils"/>
    </source>
</evidence>
<proteinExistence type="predicted"/>
<evidence type="ECO:0000313" key="9">
    <source>
        <dbReference type="EMBL" id="CAH1251708.1"/>
    </source>
</evidence>
<dbReference type="Gene3D" id="3.30.160.60">
    <property type="entry name" value="Classic Zinc Finger"/>
    <property type="match status" value="1"/>
</dbReference>
<dbReference type="SUPFAM" id="SSF57845">
    <property type="entry name" value="B-box zinc-binding domain"/>
    <property type="match status" value="1"/>
</dbReference>
<dbReference type="InterPro" id="IPR027370">
    <property type="entry name" value="Znf-RING_euk"/>
</dbReference>
<evidence type="ECO:0000256" key="2">
    <source>
        <dbReference type="ARBA" id="ARBA00022771"/>
    </source>
</evidence>
<dbReference type="OrthoDB" id="654191at2759"/>
<dbReference type="Gene3D" id="3.30.40.10">
    <property type="entry name" value="Zinc/RING finger domain, C3HC4 (zinc finger)"/>
    <property type="match status" value="1"/>
</dbReference>
<evidence type="ECO:0000313" key="10">
    <source>
        <dbReference type="Proteomes" id="UP000838412"/>
    </source>
</evidence>
<evidence type="ECO:0000256" key="1">
    <source>
        <dbReference type="ARBA" id="ARBA00022723"/>
    </source>
</evidence>
<dbReference type="InterPro" id="IPR013083">
    <property type="entry name" value="Znf_RING/FYVE/PHD"/>
</dbReference>
<feature type="domain" description="B box-type" evidence="8">
    <location>
        <begin position="124"/>
        <end position="165"/>
    </location>
</feature>
<dbReference type="GO" id="GO:0008270">
    <property type="term" value="F:zinc ion binding"/>
    <property type="evidence" value="ECO:0007669"/>
    <property type="project" value="UniProtKB-KW"/>
</dbReference>
<dbReference type="PROSITE" id="PS50089">
    <property type="entry name" value="ZF_RING_2"/>
    <property type="match status" value="1"/>
</dbReference>
<accession>A0A8J9ZD41</accession>
<sequence length="331" mass="37208">MGEKMAGKRSTFPQAIREELSCSICKELYTVPKVLPCQHTFCQDCLQKASQAGELFTCLTCDTEVDLTPERIKDLPDDRAVLAVCDRIRNQAKVLPQVKQEPDNNRDGNEDDSEKSQAEHEKSQAETFCETHSTENLGLYCIQCKLPVCTVCLDESHPGHRMVTFKKAIQDRKTAATTYVTRGEKLLEKQCDLIKGLRTAEATLQQQKLQISSSVCDAYRKMLSKLEEMKEEMLTEVREKHRQNMTAVVRARDPVLAQVAQLVITCGHVEEELKKQRAEFSLEENQLIQAVGSGTEGLSLQEPELVSLDAEVAHLLQYNSVYQCLTLTPGS</sequence>
<dbReference type="PROSITE" id="PS50119">
    <property type="entry name" value="ZF_BBOX"/>
    <property type="match status" value="1"/>
</dbReference>
<evidence type="ECO:0000259" key="7">
    <source>
        <dbReference type="PROSITE" id="PS50089"/>
    </source>
</evidence>
<feature type="compositionally biased region" description="Basic and acidic residues" evidence="6">
    <location>
        <begin position="100"/>
        <end position="122"/>
    </location>
</feature>
<dbReference type="InterPro" id="IPR001841">
    <property type="entry name" value="Znf_RING"/>
</dbReference>
<keyword evidence="1" id="KW-0479">Metal-binding</keyword>
<dbReference type="PANTHER" id="PTHR25462">
    <property type="entry name" value="BONUS, ISOFORM C-RELATED"/>
    <property type="match status" value="1"/>
</dbReference>
<dbReference type="PROSITE" id="PS00518">
    <property type="entry name" value="ZF_RING_1"/>
    <property type="match status" value="1"/>
</dbReference>
<evidence type="ECO:0000256" key="6">
    <source>
        <dbReference type="SAM" id="MobiDB-lite"/>
    </source>
</evidence>
<dbReference type="AlphaFoldDB" id="A0A8J9ZD41"/>
<feature type="region of interest" description="Disordered" evidence="6">
    <location>
        <begin position="96"/>
        <end position="122"/>
    </location>
</feature>